<comment type="caution">
    <text evidence="3">The sequence shown here is derived from an EMBL/GenBank/DDBJ whole genome shotgun (WGS) entry which is preliminary data.</text>
</comment>
<sequence length="84" mass="10018">MEEDENIGDGAPKKRLKRKKTKEERAAERKVIFWTFFIIFGTTIFFWLWPKLEGIKFGLPSFSSPKQDSGNPKNEWKNYVEYKL</sequence>
<accession>A0A0G1FHE7</accession>
<keyword evidence="2" id="KW-0472">Membrane</keyword>
<evidence type="ECO:0000313" key="3">
    <source>
        <dbReference type="EMBL" id="KKS94526.1"/>
    </source>
</evidence>
<name>A0A0G1FHE7_9BACT</name>
<evidence type="ECO:0000256" key="1">
    <source>
        <dbReference type="SAM" id="MobiDB-lite"/>
    </source>
</evidence>
<dbReference type="AlphaFoldDB" id="A0A0G1FHE7"/>
<evidence type="ECO:0000313" key="4">
    <source>
        <dbReference type="Proteomes" id="UP000033980"/>
    </source>
</evidence>
<proteinExistence type="predicted"/>
<keyword evidence="2" id="KW-0812">Transmembrane</keyword>
<evidence type="ECO:0000256" key="2">
    <source>
        <dbReference type="SAM" id="Phobius"/>
    </source>
</evidence>
<feature type="region of interest" description="Disordered" evidence="1">
    <location>
        <begin position="1"/>
        <end position="26"/>
    </location>
</feature>
<keyword evidence="2" id="KW-1133">Transmembrane helix</keyword>
<dbReference type="Proteomes" id="UP000033980">
    <property type="component" value="Unassembled WGS sequence"/>
</dbReference>
<reference evidence="3 4" key="1">
    <citation type="journal article" date="2015" name="Nature">
        <title>rRNA introns, odd ribosomes, and small enigmatic genomes across a large radiation of phyla.</title>
        <authorList>
            <person name="Brown C.T."/>
            <person name="Hug L.A."/>
            <person name="Thomas B.C."/>
            <person name="Sharon I."/>
            <person name="Castelle C.J."/>
            <person name="Singh A."/>
            <person name="Wilkins M.J."/>
            <person name="Williams K.H."/>
            <person name="Banfield J.F."/>
        </authorList>
    </citation>
    <scope>NUCLEOTIDE SEQUENCE [LARGE SCALE GENOMIC DNA]</scope>
</reference>
<protein>
    <submittedName>
        <fullName evidence="3">Uncharacterized protein</fullName>
    </submittedName>
</protein>
<feature type="transmembrane region" description="Helical" evidence="2">
    <location>
        <begin position="31"/>
        <end position="49"/>
    </location>
</feature>
<organism evidence="3 4">
    <name type="scientific">Candidatus Collierbacteria bacterium GW2011_GWC2_43_12</name>
    <dbReference type="NCBI Taxonomy" id="1618390"/>
    <lineage>
        <taxon>Bacteria</taxon>
        <taxon>Candidatus Collieribacteriota</taxon>
    </lineage>
</organism>
<dbReference type="EMBL" id="LCFK01000009">
    <property type="protein sequence ID" value="KKS94526.1"/>
    <property type="molecule type" value="Genomic_DNA"/>
</dbReference>
<gene>
    <name evidence="3" type="ORF">UV68_C0009G0010</name>
</gene>